<dbReference type="AlphaFoldDB" id="A0A5C6E1Z7"/>
<accession>A0A5C6E1Z7</accession>
<sequence length="353" mass="39078">MNAESTPGPTFTMICCAHGAEPLVKESIAGEGWRLAFSRPGFVTAKHDERVPTPSGTFIRTAATSIGQARSPNASELLESLRKSLADHYPAEHRFDQLHVWPKDRAPIGRFDFEPGVDEVSRAVAAEIYAALSPDHLRCDAANRVAQPGERVLDVVLVEPAHWFFGTHVASTWPTRWPGGIQPMDLAEEPVSRAYYKAAEAIQWSGFPIQRGDLAAEIGAAPGGACGRLLELGLKVIGIDPAEMDPRISEHPHFRYIQARAGDLPRKDFRGVKWILVDSNVKPEQTLVTVGNIVTSRYSDVRGLLITLKLGDYKAAKKIDQWQQTVETWNPKAIQVRQLARNRCEVCFAVRMK</sequence>
<evidence type="ECO:0000259" key="1">
    <source>
        <dbReference type="Pfam" id="PF01728"/>
    </source>
</evidence>
<reference evidence="2 3" key="1">
    <citation type="submission" date="2019-02" db="EMBL/GenBank/DDBJ databases">
        <title>Deep-cultivation of Planctomycetes and their phenomic and genomic characterization uncovers novel biology.</title>
        <authorList>
            <person name="Wiegand S."/>
            <person name="Jogler M."/>
            <person name="Boedeker C."/>
            <person name="Pinto D."/>
            <person name="Vollmers J."/>
            <person name="Rivas-Marin E."/>
            <person name="Kohn T."/>
            <person name="Peeters S.H."/>
            <person name="Heuer A."/>
            <person name="Rast P."/>
            <person name="Oberbeckmann S."/>
            <person name="Bunk B."/>
            <person name="Jeske O."/>
            <person name="Meyerdierks A."/>
            <person name="Storesund J.E."/>
            <person name="Kallscheuer N."/>
            <person name="Luecker S."/>
            <person name="Lage O.M."/>
            <person name="Pohl T."/>
            <person name="Merkel B.J."/>
            <person name="Hornburger P."/>
            <person name="Mueller R.-W."/>
            <person name="Bruemmer F."/>
            <person name="Labrenz M."/>
            <person name="Spormann A.M."/>
            <person name="Op Den Camp H."/>
            <person name="Overmann J."/>
            <person name="Amann R."/>
            <person name="Jetten M.S.M."/>
            <person name="Mascher T."/>
            <person name="Medema M.H."/>
            <person name="Devos D.P."/>
            <person name="Kaster A.-K."/>
            <person name="Ovreas L."/>
            <person name="Rohde M."/>
            <person name="Galperin M.Y."/>
            <person name="Jogler C."/>
        </authorList>
    </citation>
    <scope>NUCLEOTIDE SEQUENCE [LARGE SCALE GENOMIC DNA]</scope>
    <source>
        <strain evidence="2 3">Poly41</strain>
    </source>
</reference>
<dbReference type="Pfam" id="PF01728">
    <property type="entry name" value="FtsJ"/>
    <property type="match status" value="1"/>
</dbReference>
<feature type="domain" description="Ribosomal RNA methyltransferase FtsJ" evidence="1">
    <location>
        <begin position="191"/>
        <end position="255"/>
    </location>
</feature>
<name>A0A5C6E1Z7_9BACT</name>
<dbReference type="SUPFAM" id="SSF53335">
    <property type="entry name" value="S-adenosyl-L-methionine-dependent methyltransferases"/>
    <property type="match status" value="1"/>
</dbReference>
<dbReference type="RefSeq" id="WP_146524560.1">
    <property type="nucleotide sequence ID" value="NZ_SJPV01000001.1"/>
</dbReference>
<keyword evidence="2" id="KW-0808">Transferase</keyword>
<dbReference type="GO" id="GO:0008168">
    <property type="term" value="F:methyltransferase activity"/>
    <property type="evidence" value="ECO:0007669"/>
    <property type="project" value="UniProtKB-KW"/>
</dbReference>
<dbReference type="InterPro" id="IPR029063">
    <property type="entry name" value="SAM-dependent_MTases_sf"/>
</dbReference>
<keyword evidence="3" id="KW-1185">Reference proteome</keyword>
<dbReference type="Proteomes" id="UP000319143">
    <property type="component" value="Unassembled WGS sequence"/>
</dbReference>
<organism evidence="2 3">
    <name type="scientific">Novipirellula artificiosorum</name>
    <dbReference type="NCBI Taxonomy" id="2528016"/>
    <lineage>
        <taxon>Bacteria</taxon>
        <taxon>Pseudomonadati</taxon>
        <taxon>Planctomycetota</taxon>
        <taxon>Planctomycetia</taxon>
        <taxon>Pirellulales</taxon>
        <taxon>Pirellulaceae</taxon>
        <taxon>Novipirellula</taxon>
    </lineage>
</organism>
<protein>
    <submittedName>
        <fullName evidence="2">Putative 23S rRNA ribose 2'-O-ribose methyltransferase</fullName>
    </submittedName>
</protein>
<gene>
    <name evidence="2" type="ORF">Poly41_08110</name>
</gene>
<dbReference type="EMBL" id="SJPV01000001">
    <property type="protein sequence ID" value="TWU42514.1"/>
    <property type="molecule type" value="Genomic_DNA"/>
</dbReference>
<dbReference type="OrthoDB" id="5290747at2"/>
<evidence type="ECO:0000313" key="3">
    <source>
        <dbReference type="Proteomes" id="UP000319143"/>
    </source>
</evidence>
<keyword evidence="2" id="KW-0489">Methyltransferase</keyword>
<comment type="caution">
    <text evidence="2">The sequence shown here is derived from an EMBL/GenBank/DDBJ whole genome shotgun (WGS) entry which is preliminary data.</text>
</comment>
<evidence type="ECO:0000313" key="2">
    <source>
        <dbReference type="EMBL" id="TWU42514.1"/>
    </source>
</evidence>
<dbReference type="Gene3D" id="3.40.50.150">
    <property type="entry name" value="Vaccinia Virus protein VP39"/>
    <property type="match status" value="1"/>
</dbReference>
<proteinExistence type="predicted"/>
<dbReference type="GO" id="GO:0032259">
    <property type="term" value="P:methylation"/>
    <property type="evidence" value="ECO:0007669"/>
    <property type="project" value="UniProtKB-KW"/>
</dbReference>
<dbReference type="InterPro" id="IPR002877">
    <property type="entry name" value="RNA_MeTrfase_FtsJ_dom"/>
</dbReference>
<dbReference type="PANTHER" id="PTHR37524:SF2">
    <property type="entry name" value="RIBOSOMAL RNA METHYLTRANSFERASE FTSJ DOMAIN-CONTAINING PROTEIN"/>
    <property type="match status" value="1"/>
</dbReference>
<dbReference type="PANTHER" id="PTHR37524">
    <property type="entry name" value="RIBOSOMAL RNA LARGE SUBUNIT METHYLTRANSFERASE M"/>
    <property type="match status" value="1"/>
</dbReference>